<dbReference type="PRINTS" id="PR00032">
    <property type="entry name" value="HTHARAC"/>
</dbReference>
<reference evidence="5 6" key="1">
    <citation type="submission" date="2018-06" db="EMBL/GenBank/DDBJ databases">
        <authorList>
            <consortium name="Pathogen Informatics"/>
            <person name="Doyle S."/>
        </authorList>
    </citation>
    <scope>NUCLEOTIDE SEQUENCE [LARGE SCALE GENOMIC DNA]</scope>
    <source>
        <strain evidence="5 6">NCTC13336</strain>
    </source>
</reference>
<keyword evidence="2" id="KW-0238">DNA-binding</keyword>
<organism evidence="5 6">
    <name type="scientific">Kingella potus</name>
    <dbReference type="NCBI Taxonomy" id="265175"/>
    <lineage>
        <taxon>Bacteria</taxon>
        <taxon>Pseudomonadati</taxon>
        <taxon>Pseudomonadota</taxon>
        <taxon>Betaproteobacteria</taxon>
        <taxon>Neisseriales</taxon>
        <taxon>Neisseriaceae</taxon>
        <taxon>Kingella</taxon>
    </lineage>
</organism>
<dbReference type="InterPro" id="IPR050204">
    <property type="entry name" value="AraC_XylS_family_regulators"/>
</dbReference>
<dbReference type="AlphaFoldDB" id="A0A377R269"/>
<keyword evidence="1" id="KW-0805">Transcription regulation</keyword>
<dbReference type="SMART" id="SM00342">
    <property type="entry name" value="HTH_ARAC"/>
    <property type="match status" value="1"/>
</dbReference>
<evidence type="ECO:0000259" key="4">
    <source>
        <dbReference type="PROSITE" id="PS01124"/>
    </source>
</evidence>
<proteinExistence type="predicted"/>
<dbReference type="SUPFAM" id="SSF51182">
    <property type="entry name" value="RmlC-like cupins"/>
    <property type="match status" value="1"/>
</dbReference>
<dbReference type="GO" id="GO:0043565">
    <property type="term" value="F:sequence-specific DNA binding"/>
    <property type="evidence" value="ECO:0007669"/>
    <property type="project" value="InterPro"/>
</dbReference>
<evidence type="ECO:0000313" key="6">
    <source>
        <dbReference type="Proteomes" id="UP000254293"/>
    </source>
</evidence>
<dbReference type="InterPro" id="IPR020449">
    <property type="entry name" value="Tscrpt_reg_AraC-type_HTH"/>
</dbReference>
<dbReference type="InterPro" id="IPR011051">
    <property type="entry name" value="RmlC_Cupin_sf"/>
</dbReference>
<protein>
    <submittedName>
        <fullName evidence="5">Regulatory protein soxS</fullName>
    </submittedName>
</protein>
<feature type="domain" description="HTH araC/xylS-type" evidence="4">
    <location>
        <begin position="176"/>
        <end position="277"/>
    </location>
</feature>
<keyword evidence="3" id="KW-0804">Transcription</keyword>
<evidence type="ECO:0000256" key="2">
    <source>
        <dbReference type="ARBA" id="ARBA00023125"/>
    </source>
</evidence>
<dbReference type="Gene3D" id="2.60.120.10">
    <property type="entry name" value="Jelly Rolls"/>
    <property type="match status" value="1"/>
</dbReference>
<dbReference type="InterPro" id="IPR014710">
    <property type="entry name" value="RmlC-like_jellyroll"/>
</dbReference>
<dbReference type="InterPro" id="IPR009057">
    <property type="entry name" value="Homeodomain-like_sf"/>
</dbReference>
<dbReference type="GO" id="GO:0003700">
    <property type="term" value="F:DNA-binding transcription factor activity"/>
    <property type="evidence" value="ECO:0007669"/>
    <property type="project" value="InterPro"/>
</dbReference>
<dbReference type="Gene3D" id="1.10.10.60">
    <property type="entry name" value="Homeodomain-like"/>
    <property type="match status" value="2"/>
</dbReference>
<dbReference type="RefSeq" id="WP_115308733.1">
    <property type="nucleotide sequence ID" value="NZ_CP091516.1"/>
</dbReference>
<dbReference type="Proteomes" id="UP000254293">
    <property type="component" value="Unassembled WGS sequence"/>
</dbReference>
<dbReference type="PANTHER" id="PTHR46796">
    <property type="entry name" value="HTH-TYPE TRANSCRIPTIONAL ACTIVATOR RHAS-RELATED"/>
    <property type="match status" value="1"/>
</dbReference>
<dbReference type="OrthoDB" id="9789899at2"/>
<dbReference type="InterPro" id="IPR018060">
    <property type="entry name" value="HTH_AraC"/>
</dbReference>
<dbReference type="InterPro" id="IPR032783">
    <property type="entry name" value="AraC_lig"/>
</dbReference>
<dbReference type="PROSITE" id="PS01124">
    <property type="entry name" value="HTH_ARAC_FAMILY_2"/>
    <property type="match status" value="1"/>
</dbReference>
<evidence type="ECO:0000313" key="5">
    <source>
        <dbReference type="EMBL" id="STR02857.1"/>
    </source>
</evidence>
<evidence type="ECO:0000256" key="3">
    <source>
        <dbReference type="ARBA" id="ARBA00023163"/>
    </source>
</evidence>
<dbReference type="Pfam" id="PF12833">
    <property type="entry name" value="HTH_18"/>
    <property type="match status" value="1"/>
</dbReference>
<keyword evidence="6" id="KW-1185">Reference proteome</keyword>
<dbReference type="SUPFAM" id="SSF46689">
    <property type="entry name" value="Homeodomain-like"/>
    <property type="match status" value="2"/>
</dbReference>
<dbReference type="EMBL" id="UGJJ01000002">
    <property type="protein sequence ID" value="STR02857.1"/>
    <property type="molecule type" value="Genomic_DNA"/>
</dbReference>
<dbReference type="PANTHER" id="PTHR46796:SF13">
    <property type="entry name" value="HTH-TYPE TRANSCRIPTIONAL ACTIVATOR RHAS"/>
    <property type="match status" value="1"/>
</dbReference>
<accession>A0A377R269</accession>
<evidence type="ECO:0000256" key="1">
    <source>
        <dbReference type="ARBA" id="ARBA00023015"/>
    </source>
</evidence>
<dbReference type="Pfam" id="PF12852">
    <property type="entry name" value="Cupin_6"/>
    <property type="match status" value="1"/>
</dbReference>
<sequence>MDMLDRLVSLAQICGSVEARRLLPDGSQIHQEARRGRAWIYIIGGGSGRLQTDGAAEPRLLREGDIVFFPHGSAHTLAAGGTDAADFGFFCARFSYDAHADLMAGLPETVLLNMRGTSLRHVAALLQAEADNPQPGARSAADALAKVILVMLLRAFLTEKRVPTLHEGVLKGLRNRRLHDVIRDVLEQPAQPWTIGDMAGSSGMSPAQLARLFKIYTGTSPYSFVNRIRLQHAAVRLKHSAEPAFAIAQDAGFGSETHFCKAFKKMYGITPGQYRKRDGCDTANGTPAPPEAV</sequence>
<gene>
    <name evidence="5" type="primary">soxS</name>
    <name evidence="5" type="ORF">NCTC13336_01744</name>
</gene>
<name>A0A377R269_9NEIS</name>